<evidence type="ECO:0000313" key="1">
    <source>
        <dbReference type="EMBL" id="ORX72120.1"/>
    </source>
</evidence>
<organism evidence="1 2">
    <name type="scientific">Linderina pennispora</name>
    <dbReference type="NCBI Taxonomy" id="61395"/>
    <lineage>
        <taxon>Eukaryota</taxon>
        <taxon>Fungi</taxon>
        <taxon>Fungi incertae sedis</taxon>
        <taxon>Zoopagomycota</taxon>
        <taxon>Kickxellomycotina</taxon>
        <taxon>Kickxellomycetes</taxon>
        <taxon>Kickxellales</taxon>
        <taxon>Kickxellaceae</taxon>
        <taxon>Linderina</taxon>
    </lineage>
</organism>
<accession>A0A1Y1WF09</accession>
<proteinExistence type="predicted"/>
<evidence type="ECO:0000313" key="2">
    <source>
        <dbReference type="Proteomes" id="UP000193922"/>
    </source>
</evidence>
<keyword evidence="2" id="KW-1185">Reference proteome</keyword>
<protein>
    <submittedName>
        <fullName evidence="1">Uncharacterized protein</fullName>
    </submittedName>
</protein>
<feature type="non-terminal residue" evidence="1">
    <location>
        <position position="86"/>
    </location>
</feature>
<dbReference type="Proteomes" id="UP000193922">
    <property type="component" value="Unassembled WGS sequence"/>
</dbReference>
<name>A0A1Y1WF09_9FUNG</name>
<dbReference type="AlphaFoldDB" id="A0A1Y1WF09"/>
<dbReference type="EMBL" id="MCFD01000003">
    <property type="protein sequence ID" value="ORX72120.1"/>
    <property type="molecule type" value="Genomic_DNA"/>
</dbReference>
<reference evidence="1 2" key="1">
    <citation type="submission" date="2016-07" db="EMBL/GenBank/DDBJ databases">
        <title>Pervasive Adenine N6-methylation of Active Genes in Fungi.</title>
        <authorList>
            <consortium name="DOE Joint Genome Institute"/>
            <person name="Mondo S.J."/>
            <person name="Dannebaum R.O."/>
            <person name="Kuo R.C."/>
            <person name="Labutti K."/>
            <person name="Haridas S."/>
            <person name="Kuo A."/>
            <person name="Salamov A."/>
            <person name="Ahrendt S.R."/>
            <person name="Lipzen A."/>
            <person name="Sullivan W."/>
            <person name="Andreopoulos W.B."/>
            <person name="Clum A."/>
            <person name="Lindquist E."/>
            <person name="Daum C."/>
            <person name="Ramamoorthy G.K."/>
            <person name="Gryganskyi A."/>
            <person name="Culley D."/>
            <person name="Magnuson J.K."/>
            <person name="James T.Y."/>
            <person name="O'Malley M.A."/>
            <person name="Stajich J.E."/>
            <person name="Spatafora J.W."/>
            <person name="Visel A."/>
            <person name="Grigoriev I.V."/>
        </authorList>
    </citation>
    <scope>NUCLEOTIDE SEQUENCE [LARGE SCALE GENOMIC DNA]</scope>
    <source>
        <strain evidence="1 2">ATCC 12442</strain>
    </source>
</reference>
<gene>
    <name evidence="1" type="ORF">DL89DRAFT_265762</name>
</gene>
<sequence length="86" mass="9305">MTDDHMPTATVTVSATEPVLMSQAPSPTMYCIIRFQNKCHMDTSSTSMLAILLRVFVPAGVPAAGVGHIWNRTLHAQGKAIQDHSI</sequence>
<comment type="caution">
    <text evidence="1">The sequence shown here is derived from an EMBL/GenBank/DDBJ whole genome shotgun (WGS) entry which is preliminary data.</text>
</comment>
<dbReference type="GeneID" id="63803459"/>
<dbReference type="RefSeq" id="XP_040745544.1">
    <property type="nucleotide sequence ID" value="XM_040886811.1"/>
</dbReference>